<gene>
    <name evidence="7" type="ORF">APZ18_13640</name>
</gene>
<evidence type="ECO:0000256" key="1">
    <source>
        <dbReference type="ARBA" id="ARBA00004418"/>
    </source>
</evidence>
<keyword evidence="8" id="KW-1185">Reference proteome</keyword>
<reference evidence="7 8" key="1">
    <citation type="submission" date="2015-10" db="EMBL/GenBank/DDBJ databases">
        <title>Butyribacter intestini gen. nov., sp. nov., a butyric acid-producing bacterium of the family Lachnospiraceae isolated from the human faeces.</title>
        <authorList>
            <person name="Zou Y."/>
            <person name="Xue W."/>
            <person name="Luo G."/>
            <person name="Lv M."/>
        </authorList>
    </citation>
    <scope>NUCLEOTIDE SEQUENCE [LARGE SCALE GENOMIC DNA]</scope>
    <source>
        <strain evidence="7 8">TF01-11</strain>
    </source>
</reference>
<dbReference type="EMBL" id="LLKB01000006">
    <property type="protein sequence ID" value="KQC84344.1"/>
    <property type="molecule type" value="Genomic_DNA"/>
</dbReference>
<organism evidence="7 8">
    <name type="scientific">Butyribacter intestini</name>
    <dbReference type="NCBI Taxonomy" id="1703332"/>
    <lineage>
        <taxon>Bacteria</taxon>
        <taxon>Bacillati</taxon>
        <taxon>Bacillota</taxon>
        <taxon>Clostridia</taxon>
        <taxon>Lachnospirales</taxon>
        <taxon>Lachnospiraceae</taxon>
        <taxon>Butyribacter</taxon>
    </lineage>
</organism>
<dbReference type="AlphaFoldDB" id="A0AAW3JRH1"/>
<keyword evidence="3 6" id="KW-0732">Signal</keyword>
<dbReference type="PIRSF" id="PIRSF019574">
    <property type="entry name" value="Periplasmic_polyamine_BP"/>
    <property type="match status" value="1"/>
</dbReference>
<protein>
    <submittedName>
        <fullName evidence="7">Spermidine/putrescine ABC transporter substrate-binding protein</fullName>
    </submittedName>
</protein>
<evidence type="ECO:0000313" key="7">
    <source>
        <dbReference type="EMBL" id="KQC84344.1"/>
    </source>
</evidence>
<dbReference type="Proteomes" id="UP000050833">
    <property type="component" value="Unassembled WGS sequence"/>
</dbReference>
<feature type="signal peptide" evidence="6">
    <location>
        <begin position="1"/>
        <end position="22"/>
    </location>
</feature>
<dbReference type="InterPro" id="IPR001188">
    <property type="entry name" value="Sperm_putr-bd"/>
</dbReference>
<comment type="caution">
    <text evidence="7">The sequence shown here is derived from an EMBL/GenBank/DDBJ whole genome shotgun (WGS) entry which is preliminary data.</text>
</comment>
<evidence type="ECO:0000256" key="4">
    <source>
        <dbReference type="ARBA" id="ARBA00022764"/>
    </source>
</evidence>
<dbReference type="SUPFAM" id="SSF53850">
    <property type="entry name" value="Periplasmic binding protein-like II"/>
    <property type="match status" value="1"/>
</dbReference>
<evidence type="ECO:0000256" key="2">
    <source>
        <dbReference type="ARBA" id="ARBA00022448"/>
    </source>
</evidence>
<dbReference type="GO" id="GO:0042597">
    <property type="term" value="C:periplasmic space"/>
    <property type="evidence" value="ECO:0007669"/>
    <property type="project" value="UniProtKB-SubCell"/>
</dbReference>
<dbReference type="CDD" id="cd13663">
    <property type="entry name" value="PBP2_PotD_PotF_like_2"/>
    <property type="match status" value="1"/>
</dbReference>
<dbReference type="RefSeq" id="WP_055945922.1">
    <property type="nucleotide sequence ID" value="NZ_JAQDCV010000003.1"/>
</dbReference>
<evidence type="ECO:0000256" key="6">
    <source>
        <dbReference type="SAM" id="SignalP"/>
    </source>
</evidence>
<keyword evidence="4" id="KW-0574">Periplasm</keyword>
<dbReference type="GO" id="GO:0019808">
    <property type="term" value="F:polyamine binding"/>
    <property type="evidence" value="ECO:0007669"/>
    <property type="project" value="InterPro"/>
</dbReference>
<dbReference type="PANTHER" id="PTHR30222:SF17">
    <property type="entry name" value="SPERMIDINE_PUTRESCINE-BINDING PERIPLASMIC PROTEIN"/>
    <property type="match status" value="1"/>
</dbReference>
<evidence type="ECO:0000313" key="8">
    <source>
        <dbReference type="Proteomes" id="UP000050833"/>
    </source>
</evidence>
<dbReference type="Pfam" id="PF13416">
    <property type="entry name" value="SBP_bac_8"/>
    <property type="match status" value="1"/>
</dbReference>
<dbReference type="PANTHER" id="PTHR30222">
    <property type="entry name" value="SPERMIDINE/PUTRESCINE-BINDING PERIPLASMIC PROTEIN"/>
    <property type="match status" value="1"/>
</dbReference>
<proteinExistence type="predicted"/>
<dbReference type="Gene3D" id="3.40.190.10">
    <property type="entry name" value="Periplasmic binding protein-like II"/>
    <property type="match status" value="2"/>
</dbReference>
<name>A0AAW3JRH1_9FIRM</name>
<dbReference type="GO" id="GO:0015846">
    <property type="term" value="P:polyamine transport"/>
    <property type="evidence" value="ECO:0007669"/>
    <property type="project" value="InterPro"/>
</dbReference>
<evidence type="ECO:0000256" key="3">
    <source>
        <dbReference type="ARBA" id="ARBA00022729"/>
    </source>
</evidence>
<comment type="subcellular location">
    <subcellularLocation>
        <location evidence="1">Periplasm</location>
    </subcellularLocation>
</comment>
<feature type="binding site" evidence="5">
    <location>
        <position position="95"/>
    </location>
    <ligand>
        <name>spermidine</name>
        <dbReference type="ChEBI" id="CHEBI:57834"/>
    </ligand>
</feature>
<keyword evidence="2" id="KW-0813">Transport</keyword>
<dbReference type="PRINTS" id="PR00909">
    <property type="entry name" value="SPERMDNBNDNG"/>
</dbReference>
<dbReference type="PROSITE" id="PS51257">
    <property type="entry name" value="PROKAR_LIPOPROTEIN"/>
    <property type="match status" value="1"/>
</dbReference>
<evidence type="ECO:0000256" key="5">
    <source>
        <dbReference type="PIRSR" id="PIRSR019574-1"/>
    </source>
</evidence>
<dbReference type="InterPro" id="IPR006059">
    <property type="entry name" value="SBP"/>
</dbReference>
<accession>A0AAW3JRH1</accession>
<feature type="chain" id="PRO_5043498290" evidence="6">
    <location>
        <begin position="23"/>
        <end position="360"/>
    </location>
</feature>
<sequence length="360" mass="42168">MMRKSIKRLTAAVLFMSITVSSTFFLTACKNNDVSSKNKIVVFNYGDYIDSTLLDKFEKETGIKVVYEEFLTPEAMYTKFKNGAVDYDLICCSDYMLDKMIKEKDVRKIDYDKMKYIKNIGQKYWDMSKSFDKTLSYTVPYYWGTVGILYNTEMVDKVPDSWDVLWDKKYKNNIIMQNSVRDSFIPALVRHGYSINTTDKKELRTALNDLKQQKEIVQSYLVDEIRDDMANNQAAMGLIYSGEASIAQDYNDKLEYVVPKEGSDIWMDSWVIPKKGKNYDGAVKFLDFLCREDVAMTNFEYVYYSTPNEAVLDQIDDEEKAERNAIFPSDDVIDRCKVFKYLGKDAEEYYNRLWKELKVY</sequence>